<comment type="function">
    <text evidence="1">Multidrug efflux pump.</text>
</comment>
<feature type="transmembrane region" description="Helical" evidence="13">
    <location>
        <begin position="391"/>
        <end position="411"/>
    </location>
</feature>
<accession>A0A953LGI3</accession>
<feature type="transmembrane region" description="Helical" evidence="13">
    <location>
        <begin position="423"/>
        <end position="442"/>
    </location>
</feature>
<feature type="transmembrane region" description="Helical" evidence="13">
    <location>
        <begin position="169"/>
        <end position="190"/>
    </location>
</feature>
<evidence type="ECO:0000313" key="14">
    <source>
        <dbReference type="EMBL" id="MBY6275286.1"/>
    </source>
</evidence>
<dbReference type="GO" id="GO:0042910">
    <property type="term" value="F:xenobiotic transmembrane transporter activity"/>
    <property type="evidence" value="ECO:0007669"/>
    <property type="project" value="InterPro"/>
</dbReference>
<organism evidence="14 15">
    <name type="scientific">Symbiobacterium thermophilum</name>
    <dbReference type="NCBI Taxonomy" id="2734"/>
    <lineage>
        <taxon>Bacteria</taxon>
        <taxon>Bacillati</taxon>
        <taxon>Bacillota</taxon>
        <taxon>Clostridia</taxon>
        <taxon>Eubacteriales</taxon>
        <taxon>Symbiobacteriaceae</taxon>
        <taxon>Symbiobacterium</taxon>
    </lineage>
</organism>
<evidence type="ECO:0000256" key="11">
    <source>
        <dbReference type="ARBA" id="ARBA00023136"/>
    </source>
</evidence>
<dbReference type="InterPro" id="IPR050222">
    <property type="entry name" value="MATE_MdtK"/>
</dbReference>
<evidence type="ECO:0000256" key="2">
    <source>
        <dbReference type="ARBA" id="ARBA00004651"/>
    </source>
</evidence>
<evidence type="ECO:0000256" key="4">
    <source>
        <dbReference type="ARBA" id="ARBA00020268"/>
    </source>
</evidence>
<feature type="transmembrane region" description="Helical" evidence="13">
    <location>
        <begin position="21"/>
        <end position="42"/>
    </location>
</feature>
<comment type="similarity">
    <text evidence="3">Belongs to the multi antimicrobial extrusion (MATE) (TC 2.A.66.1) family.</text>
</comment>
<evidence type="ECO:0000256" key="1">
    <source>
        <dbReference type="ARBA" id="ARBA00003408"/>
    </source>
</evidence>
<evidence type="ECO:0000256" key="10">
    <source>
        <dbReference type="ARBA" id="ARBA00023065"/>
    </source>
</evidence>
<feature type="transmembrane region" description="Helical" evidence="13">
    <location>
        <begin position="323"/>
        <end position="350"/>
    </location>
</feature>
<keyword evidence="10" id="KW-0406">Ion transport</keyword>
<protein>
    <recommendedName>
        <fullName evidence="4">Probable multidrug resistance protein NorM</fullName>
    </recommendedName>
    <alternativeName>
        <fullName evidence="12">Multidrug-efflux transporter</fullName>
    </alternativeName>
</protein>
<keyword evidence="9 13" id="KW-1133">Transmembrane helix</keyword>
<dbReference type="Pfam" id="PF01554">
    <property type="entry name" value="MatE"/>
    <property type="match status" value="2"/>
</dbReference>
<dbReference type="EMBL" id="PIUK01000019">
    <property type="protein sequence ID" value="MBY6275286.1"/>
    <property type="molecule type" value="Genomic_DNA"/>
</dbReference>
<dbReference type="GO" id="GO:0005886">
    <property type="term" value="C:plasma membrane"/>
    <property type="evidence" value="ECO:0007669"/>
    <property type="project" value="UniProtKB-SubCell"/>
</dbReference>
<feature type="transmembrane region" description="Helical" evidence="13">
    <location>
        <begin position="62"/>
        <end position="83"/>
    </location>
</feature>
<dbReference type="NCBIfam" id="TIGR00797">
    <property type="entry name" value="matE"/>
    <property type="match status" value="1"/>
</dbReference>
<evidence type="ECO:0000313" key="15">
    <source>
        <dbReference type="Proteomes" id="UP000732377"/>
    </source>
</evidence>
<feature type="transmembrane region" description="Helical" evidence="13">
    <location>
        <begin position="247"/>
        <end position="269"/>
    </location>
</feature>
<feature type="transmembrane region" description="Helical" evidence="13">
    <location>
        <begin position="196"/>
        <end position="221"/>
    </location>
</feature>
<evidence type="ECO:0000256" key="5">
    <source>
        <dbReference type="ARBA" id="ARBA00022448"/>
    </source>
</evidence>
<name>A0A953LGI3_SYMTR</name>
<feature type="transmembrane region" description="Helical" evidence="13">
    <location>
        <begin position="362"/>
        <end position="384"/>
    </location>
</feature>
<dbReference type="GO" id="GO:0006811">
    <property type="term" value="P:monoatomic ion transport"/>
    <property type="evidence" value="ECO:0007669"/>
    <property type="project" value="UniProtKB-KW"/>
</dbReference>
<reference evidence="14" key="1">
    <citation type="submission" date="2017-11" db="EMBL/GenBank/DDBJ databases">
        <title>Three new genomes from thermophilic consortium.</title>
        <authorList>
            <person name="Quaggio R."/>
            <person name="Amgarten D."/>
            <person name="Setubal J.C."/>
        </authorList>
    </citation>
    <scope>NUCLEOTIDE SEQUENCE</scope>
    <source>
        <strain evidence="14">ZCTH01-B2</strain>
    </source>
</reference>
<dbReference type="PIRSF" id="PIRSF006603">
    <property type="entry name" value="DinF"/>
    <property type="match status" value="1"/>
</dbReference>
<dbReference type="RefSeq" id="WP_011195004.1">
    <property type="nucleotide sequence ID" value="NZ_JACSIR010000041.1"/>
</dbReference>
<sequence>MRRGSQRDFTQGSIPRHIIMFSLPLFAGNLLQMLYNVVDSIWVGQVIGKNALGAVSVSQPLIFALISLVVGLTMATTTLVGQYRGAGKEELVQRTIGTSLILLAGLGAVVGVLGVLLRYPLLRMIDTPEEIIHDAAAYLAIFMGGILFLFLYNTLGAILRGLGDANTPLIALAIATVLNIILDGIFILGLGPVPPMGVPGVAIATVVAQGISAIWLARWILKKTDLIRLSRDYWRVDWGLAGRIFRIGLPAGLQQAVVSFGMVTVTALINSYGPDVVAAFGAAQRLDQAAFLPSMSMGLAVTSVVAQNLGAGKLDRVSAAVRWCAGLGVAITGLVTLVAVLKPTILIALFNREPDVLAAGSLYLRINGWSYIFFALVFVLGGVMRGAGDTMATLVLTIIGLWVVRVPAAYLLARSFGMGPAGIWTGILISAIASFLLHLAYYSTGRWKRKVPSVEPAVAERT</sequence>
<dbReference type="InterPro" id="IPR002528">
    <property type="entry name" value="MATE_fam"/>
</dbReference>
<feature type="transmembrane region" description="Helical" evidence="13">
    <location>
        <begin position="289"/>
        <end position="311"/>
    </location>
</feature>
<feature type="transmembrane region" description="Helical" evidence="13">
    <location>
        <begin position="137"/>
        <end position="162"/>
    </location>
</feature>
<keyword evidence="5" id="KW-0813">Transport</keyword>
<gene>
    <name evidence="14" type="ORF">CWE10_03570</name>
</gene>
<keyword evidence="7" id="KW-1003">Cell membrane</keyword>
<keyword evidence="8 13" id="KW-0812">Transmembrane</keyword>
<evidence type="ECO:0000256" key="7">
    <source>
        <dbReference type="ARBA" id="ARBA00022475"/>
    </source>
</evidence>
<evidence type="ECO:0000256" key="3">
    <source>
        <dbReference type="ARBA" id="ARBA00010199"/>
    </source>
</evidence>
<evidence type="ECO:0000256" key="6">
    <source>
        <dbReference type="ARBA" id="ARBA00022449"/>
    </source>
</evidence>
<dbReference type="OMA" id="SYGFQGI"/>
<comment type="subcellular location">
    <subcellularLocation>
        <location evidence="2">Cell membrane</location>
        <topology evidence="2">Multi-pass membrane protein</topology>
    </subcellularLocation>
</comment>
<dbReference type="PANTHER" id="PTHR43298">
    <property type="entry name" value="MULTIDRUG RESISTANCE PROTEIN NORM-RELATED"/>
    <property type="match status" value="1"/>
</dbReference>
<evidence type="ECO:0000256" key="9">
    <source>
        <dbReference type="ARBA" id="ARBA00022989"/>
    </source>
</evidence>
<feature type="transmembrane region" description="Helical" evidence="13">
    <location>
        <begin position="95"/>
        <end position="117"/>
    </location>
</feature>
<proteinExistence type="inferred from homology"/>
<dbReference type="GO" id="GO:0015297">
    <property type="term" value="F:antiporter activity"/>
    <property type="evidence" value="ECO:0007669"/>
    <property type="project" value="UniProtKB-KW"/>
</dbReference>
<dbReference type="AlphaFoldDB" id="A0A953LGI3"/>
<dbReference type="PANTHER" id="PTHR43298:SF2">
    <property type="entry name" value="FMN_FAD EXPORTER YEEO-RELATED"/>
    <property type="match status" value="1"/>
</dbReference>
<keyword evidence="11 13" id="KW-0472">Membrane</keyword>
<dbReference type="InterPro" id="IPR048279">
    <property type="entry name" value="MdtK-like"/>
</dbReference>
<evidence type="ECO:0000256" key="12">
    <source>
        <dbReference type="ARBA" id="ARBA00031636"/>
    </source>
</evidence>
<evidence type="ECO:0000256" key="13">
    <source>
        <dbReference type="SAM" id="Phobius"/>
    </source>
</evidence>
<evidence type="ECO:0000256" key="8">
    <source>
        <dbReference type="ARBA" id="ARBA00022692"/>
    </source>
</evidence>
<keyword evidence="6" id="KW-0050">Antiport</keyword>
<dbReference type="Proteomes" id="UP000732377">
    <property type="component" value="Unassembled WGS sequence"/>
</dbReference>
<dbReference type="CDD" id="cd13138">
    <property type="entry name" value="MATE_yoeA_like"/>
    <property type="match status" value="1"/>
</dbReference>
<comment type="caution">
    <text evidence="14">The sequence shown here is derived from an EMBL/GenBank/DDBJ whole genome shotgun (WGS) entry which is preliminary data.</text>
</comment>